<evidence type="ECO:0000259" key="6">
    <source>
        <dbReference type="PROSITE" id="PS51898"/>
    </source>
</evidence>
<evidence type="ECO:0000256" key="4">
    <source>
        <dbReference type="ARBA" id="ARBA00023172"/>
    </source>
</evidence>
<evidence type="ECO:0000259" key="7">
    <source>
        <dbReference type="PROSITE" id="PS51900"/>
    </source>
</evidence>
<sequence length="188" mass="22347">MTELRTQFTRFLETRNYAPGTIYRYVLTVADLAQHYHRRPDRINDEEVQNFLHNMAYRRKLSWSTIHTAVCALHCFYHRFLRHPPHQFMIPTPRLPKRLPLVWSPEEIQHLIRTAGKHCPQTQVILIVAYATGLRLSELCHLRLKDLDPDHQTTWVRQGKGGKDRAALYPPRLKQVLDEYREAYQPLD</sequence>
<dbReference type="InterPro" id="IPR013762">
    <property type="entry name" value="Integrase-like_cat_sf"/>
</dbReference>
<gene>
    <name evidence="8" type="ORF">J3U87_27235</name>
</gene>
<dbReference type="AlphaFoldDB" id="A0A8A4TH87"/>
<keyword evidence="9" id="KW-1185">Reference proteome</keyword>
<dbReference type="Gene3D" id="1.10.443.10">
    <property type="entry name" value="Intergrase catalytic core"/>
    <property type="match status" value="1"/>
</dbReference>
<dbReference type="InterPro" id="IPR050090">
    <property type="entry name" value="Tyrosine_recombinase_XerCD"/>
</dbReference>
<dbReference type="GO" id="GO:0003677">
    <property type="term" value="F:DNA binding"/>
    <property type="evidence" value="ECO:0007669"/>
    <property type="project" value="UniProtKB-UniRule"/>
</dbReference>
<evidence type="ECO:0000256" key="2">
    <source>
        <dbReference type="ARBA" id="ARBA00022908"/>
    </source>
</evidence>
<evidence type="ECO:0000256" key="5">
    <source>
        <dbReference type="PROSITE-ProRule" id="PRU01248"/>
    </source>
</evidence>
<dbReference type="GO" id="GO:0015074">
    <property type="term" value="P:DNA integration"/>
    <property type="evidence" value="ECO:0007669"/>
    <property type="project" value="UniProtKB-KW"/>
</dbReference>
<evidence type="ECO:0000313" key="9">
    <source>
        <dbReference type="Proteomes" id="UP000663929"/>
    </source>
</evidence>
<dbReference type="SUPFAM" id="SSF56349">
    <property type="entry name" value="DNA breaking-rejoining enzymes"/>
    <property type="match status" value="1"/>
</dbReference>
<dbReference type="Pfam" id="PF00589">
    <property type="entry name" value="Phage_integrase"/>
    <property type="match status" value="1"/>
</dbReference>
<dbReference type="InterPro" id="IPR010998">
    <property type="entry name" value="Integrase_recombinase_N"/>
</dbReference>
<dbReference type="PROSITE" id="PS51898">
    <property type="entry name" value="TYR_RECOMBINASE"/>
    <property type="match status" value="1"/>
</dbReference>
<dbReference type="InterPro" id="IPR002104">
    <property type="entry name" value="Integrase_catalytic"/>
</dbReference>
<feature type="domain" description="Core-binding (CB)" evidence="7">
    <location>
        <begin position="1"/>
        <end position="81"/>
    </location>
</feature>
<dbReference type="GO" id="GO:0006310">
    <property type="term" value="P:DNA recombination"/>
    <property type="evidence" value="ECO:0007669"/>
    <property type="project" value="UniProtKB-KW"/>
</dbReference>
<comment type="similarity">
    <text evidence="1">Belongs to the 'phage' integrase family.</text>
</comment>
<evidence type="ECO:0000313" key="8">
    <source>
        <dbReference type="EMBL" id="QTD49296.1"/>
    </source>
</evidence>
<proteinExistence type="inferred from homology"/>
<dbReference type="InterPro" id="IPR011010">
    <property type="entry name" value="DNA_brk_join_enz"/>
</dbReference>
<evidence type="ECO:0000256" key="3">
    <source>
        <dbReference type="ARBA" id="ARBA00023125"/>
    </source>
</evidence>
<accession>A0A8A4TH87</accession>
<keyword evidence="4" id="KW-0233">DNA recombination</keyword>
<keyword evidence="3 5" id="KW-0238">DNA-binding</keyword>
<reference evidence="8" key="1">
    <citation type="submission" date="2021-03" db="EMBL/GenBank/DDBJ databases">
        <title>Acanthopleuribacteraceae sp. M133.</title>
        <authorList>
            <person name="Wang G."/>
        </authorList>
    </citation>
    <scope>NUCLEOTIDE SEQUENCE</scope>
    <source>
        <strain evidence="8">M133</strain>
    </source>
</reference>
<dbReference type="Gene3D" id="1.10.150.130">
    <property type="match status" value="1"/>
</dbReference>
<dbReference type="PANTHER" id="PTHR30349:SF64">
    <property type="entry name" value="PROPHAGE INTEGRASE INTD-RELATED"/>
    <property type="match status" value="1"/>
</dbReference>
<feature type="domain" description="Tyr recombinase" evidence="6">
    <location>
        <begin position="98"/>
        <end position="188"/>
    </location>
</feature>
<evidence type="ECO:0000256" key="1">
    <source>
        <dbReference type="ARBA" id="ARBA00008857"/>
    </source>
</evidence>
<dbReference type="InterPro" id="IPR044068">
    <property type="entry name" value="CB"/>
</dbReference>
<keyword evidence="2" id="KW-0229">DNA integration</keyword>
<dbReference type="InterPro" id="IPR004107">
    <property type="entry name" value="Integrase_SAM-like_N"/>
</dbReference>
<dbReference type="PROSITE" id="PS51900">
    <property type="entry name" value="CB"/>
    <property type="match status" value="1"/>
</dbReference>
<dbReference type="PANTHER" id="PTHR30349">
    <property type="entry name" value="PHAGE INTEGRASE-RELATED"/>
    <property type="match status" value="1"/>
</dbReference>
<dbReference type="EMBL" id="CP071793">
    <property type="protein sequence ID" value="QTD49296.1"/>
    <property type="molecule type" value="Genomic_DNA"/>
</dbReference>
<dbReference type="Pfam" id="PF13495">
    <property type="entry name" value="Phage_int_SAM_4"/>
    <property type="match status" value="1"/>
</dbReference>
<dbReference type="Proteomes" id="UP000663929">
    <property type="component" value="Chromosome"/>
</dbReference>
<organism evidence="8 9">
    <name type="scientific">Sulfidibacter corallicola</name>
    <dbReference type="NCBI Taxonomy" id="2818388"/>
    <lineage>
        <taxon>Bacteria</taxon>
        <taxon>Pseudomonadati</taxon>
        <taxon>Acidobacteriota</taxon>
        <taxon>Holophagae</taxon>
        <taxon>Acanthopleuribacterales</taxon>
        <taxon>Acanthopleuribacteraceae</taxon>
        <taxon>Sulfidibacter</taxon>
    </lineage>
</organism>
<dbReference type="KEGG" id="scor:J3U87_27235"/>
<protein>
    <submittedName>
        <fullName evidence="8">Phage integrase N-terminal SAM-like domain-containing protein</fullName>
    </submittedName>
</protein>
<name>A0A8A4TH87_SULCO</name>